<comment type="caution">
    <text evidence="1">The sequence shown here is derived from an EMBL/GenBank/DDBJ whole genome shotgun (WGS) entry which is preliminary data.</text>
</comment>
<name>X0ZQF0_9ZZZZ</name>
<gene>
    <name evidence="1" type="ORF">S01H4_14271</name>
</gene>
<reference evidence="1" key="1">
    <citation type="journal article" date="2014" name="Front. Microbiol.">
        <title>High frequency of phylogenetically diverse reductive dehalogenase-homologous genes in deep subseafloor sedimentary metagenomes.</title>
        <authorList>
            <person name="Kawai M."/>
            <person name="Futagami T."/>
            <person name="Toyoda A."/>
            <person name="Takaki Y."/>
            <person name="Nishi S."/>
            <person name="Hori S."/>
            <person name="Arai W."/>
            <person name="Tsubouchi T."/>
            <person name="Morono Y."/>
            <person name="Uchiyama I."/>
            <person name="Ito T."/>
            <person name="Fujiyama A."/>
            <person name="Inagaki F."/>
            <person name="Takami H."/>
        </authorList>
    </citation>
    <scope>NUCLEOTIDE SEQUENCE</scope>
    <source>
        <strain evidence="1">Expedition CK06-06</strain>
    </source>
</reference>
<protein>
    <submittedName>
        <fullName evidence="1">Uncharacterized protein</fullName>
    </submittedName>
</protein>
<accession>X0ZQF0</accession>
<proteinExistence type="predicted"/>
<dbReference type="AlphaFoldDB" id="X0ZQF0"/>
<dbReference type="EMBL" id="BART01006260">
    <property type="protein sequence ID" value="GAG60307.1"/>
    <property type="molecule type" value="Genomic_DNA"/>
</dbReference>
<evidence type="ECO:0000313" key="1">
    <source>
        <dbReference type="EMBL" id="GAG60307.1"/>
    </source>
</evidence>
<organism evidence="1">
    <name type="scientific">marine sediment metagenome</name>
    <dbReference type="NCBI Taxonomy" id="412755"/>
    <lineage>
        <taxon>unclassified sequences</taxon>
        <taxon>metagenomes</taxon>
        <taxon>ecological metagenomes</taxon>
    </lineage>
</organism>
<sequence>MKEVDTENAEIVYLSLRKYIKKLRKKTHSSPVDEYVAVDKLVENMDYDLERNLSASDYKRVTKYSQPEILDFEGDMYA</sequence>